<dbReference type="RefSeq" id="WP_021740704.1">
    <property type="nucleotide sequence ID" value="NZ_CABKSU010000119.1"/>
</dbReference>
<dbReference type="InterPro" id="IPR036390">
    <property type="entry name" value="WH_DNA-bd_sf"/>
</dbReference>
<accession>A0A173VIC6</accession>
<evidence type="ECO:0000256" key="5">
    <source>
        <dbReference type="ARBA" id="ARBA00023125"/>
    </source>
</evidence>
<keyword evidence="7" id="KW-0479">Metal-binding</keyword>
<keyword evidence="4" id="KW-0805">Transcription regulation</keyword>
<comment type="similarity">
    <text evidence="1">Belongs to the Fur family.</text>
</comment>
<feature type="binding site" evidence="8">
    <location>
        <position position="107"/>
    </location>
    <ligand>
        <name>Fe cation</name>
        <dbReference type="ChEBI" id="CHEBI:24875"/>
    </ligand>
</feature>
<gene>
    <name evidence="9" type="primary">fur_2</name>
    <name evidence="9" type="ORF">ERS852448_02991</name>
</gene>
<evidence type="ECO:0000256" key="7">
    <source>
        <dbReference type="PIRSR" id="PIRSR602481-1"/>
    </source>
</evidence>
<dbReference type="Gene3D" id="3.30.1490.190">
    <property type="match status" value="1"/>
</dbReference>
<dbReference type="Gene3D" id="1.10.10.10">
    <property type="entry name" value="Winged helix-like DNA-binding domain superfamily/Winged helix DNA-binding domain"/>
    <property type="match status" value="1"/>
</dbReference>
<keyword evidence="6" id="KW-0804">Transcription</keyword>
<keyword evidence="5" id="KW-0238">DNA-binding</keyword>
<evidence type="ECO:0000256" key="1">
    <source>
        <dbReference type="ARBA" id="ARBA00007957"/>
    </source>
</evidence>
<evidence type="ECO:0000256" key="3">
    <source>
        <dbReference type="ARBA" id="ARBA00022833"/>
    </source>
</evidence>
<proteinExistence type="inferred from homology"/>
<dbReference type="EMBL" id="CYYA01000033">
    <property type="protein sequence ID" value="CUN27122.1"/>
    <property type="molecule type" value="Genomic_DNA"/>
</dbReference>
<dbReference type="InterPro" id="IPR002481">
    <property type="entry name" value="FUR"/>
</dbReference>
<dbReference type="PANTHER" id="PTHR33202:SF7">
    <property type="entry name" value="FERRIC UPTAKE REGULATION PROTEIN"/>
    <property type="match status" value="1"/>
</dbReference>
<keyword evidence="8" id="KW-0408">Iron</keyword>
<dbReference type="GO" id="GO:0045892">
    <property type="term" value="P:negative regulation of DNA-templated transcription"/>
    <property type="evidence" value="ECO:0007669"/>
    <property type="project" value="TreeGrafter"/>
</dbReference>
<dbReference type="SUPFAM" id="SSF46785">
    <property type="entry name" value="Winged helix' DNA-binding domain"/>
    <property type="match status" value="1"/>
</dbReference>
<dbReference type="GO" id="GO:0000976">
    <property type="term" value="F:transcription cis-regulatory region binding"/>
    <property type="evidence" value="ECO:0007669"/>
    <property type="project" value="TreeGrafter"/>
</dbReference>
<dbReference type="Pfam" id="PF01475">
    <property type="entry name" value="FUR"/>
    <property type="match status" value="1"/>
</dbReference>
<feature type="binding site" evidence="7">
    <location>
        <position position="92"/>
    </location>
    <ligand>
        <name>Zn(2+)</name>
        <dbReference type="ChEBI" id="CHEBI:29105"/>
    </ligand>
</feature>
<reference evidence="9 10" key="1">
    <citation type="submission" date="2015-09" db="EMBL/GenBank/DDBJ databases">
        <authorList>
            <consortium name="Pathogen Informatics"/>
        </authorList>
    </citation>
    <scope>NUCLEOTIDE SEQUENCE [LARGE SCALE GENOMIC DNA]</scope>
    <source>
        <strain evidence="9 10">2789STDY5608891</strain>
    </source>
</reference>
<keyword evidence="3 7" id="KW-0862">Zinc</keyword>
<comment type="cofactor">
    <cofactor evidence="7">
        <name>Zn(2+)</name>
        <dbReference type="ChEBI" id="CHEBI:29105"/>
    </cofactor>
    <text evidence="7">Binds 1 zinc ion per subunit.</text>
</comment>
<dbReference type="CDD" id="cd07153">
    <property type="entry name" value="Fur_like"/>
    <property type="match status" value="1"/>
</dbReference>
<comment type="cofactor">
    <cofactor evidence="8">
        <name>Mn(2+)</name>
        <dbReference type="ChEBI" id="CHEBI:29035"/>
    </cofactor>
    <cofactor evidence="8">
        <name>Fe(2+)</name>
        <dbReference type="ChEBI" id="CHEBI:29033"/>
    </cofactor>
    <text evidence="8">Binds 1 Mn(2+) or Fe(2+) ion per subunit.</text>
</comment>
<dbReference type="GO" id="GO:0008270">
    <property type="term" value="F:zinc ion binding"/>
    <property type="evidence" value="ECO:0007669"/>
    <property type="project" value="TreeGrafter"/>
</dbReference>
<dbReference type="InterPro" id="IPR043135">
    <property type="entry name" value="Fur_C"/>
</dbReference>
<dbReference type="GO" id="GO:0003700">
    <property type="term" value="F:DNA-binding transcription factor activity"/>
    <property type="evidence" value="ECO:0007669"/>
    <property type="project" value="InterPro"/>
</dbReference>
<evidence type="ECO:0000256" key="4">
    <source>
        <dbReference type="ARBA" id="ARBA00023015"/>
    </source>
</evidence>
<organism evidence="9 10">
    <name type="scientific">Eubacterium ramulus</name>
    <dbReference type="NCBI Taxonomy" id="39490"/>
    <lineage>
        <taxon>Bacteria</taxon>
        <taxon>Bacillati</taxon>
        <taxon>Bacillota</taxon>
        <taxon>Clostridia</taxon>
        <taxon>Eubacteriales</taxon>
        <taxon>Eubacteriaceae</taxon>
        <taxon>Eubacterium</taxon>
    </lineage>
</organism>
<evidence type="ECO:0000256" key="2">
    <source>
        <dbReference type="ARBA" id="ARBA00022491"/>
    </source>
</evidence>
<dbReference type="Proteomes" id="UP000095492">
    <property type="component" value="Unassembled WGS sequence"/>
</dbReference>
<dbReference type="OrthoDB" id="8659436at2"/>
<feature type="binding site" evidence="7">
    <location>
        <position position="95"/>
    </location>
    <ligand>
        <name>Zn(2+)</name>
        <dbReference type="ChEBI" id="CHEBI:29105"/>
    </ligand>
</feature>
<dbReference type="PANTHER" id="PTHR33202">
    <property type="entry name" value="ZINC UPTAKE REGULATION PROTEIN"/>
    <property type="match status" value="1"/>
</dbReference>
<evidence type="ECO:0000256" key="6">
    <source>
        <dbReference type="ARBA" id="ARBA00023163"/>
    </source>
</evidence>
<sequence>MGKAQYKTKQMSEILNFLQQMEGTHVTVADICDYFKKKGIAVGMTTVYRQLDKMVSEGLVAKYVIDGSSSACFEYTGDSRHECKEQTYHCKCEKCGKLIHLQCSEVENLTQHIKEHHGFKLNPLRTVFYGICSDCQKSEI</sequence>
<evidence type="ECO:0000313" key="10">
    <source>
        <dbReference type="Proteomes" id="UP000095492"/>
    </source>
</evidence>
<evidence type="ECO:0000256" key="8">
    <source>
        <dbReference type="PIRSR" id="PIRSR602481-2"/>
    </source>
</evidence>
<dbReference type="AlphaFoldDB" id="A0A173VIC6"/>
<dbReference type="STRING" id="39490.ERS852448_02991"/>
<evidence type="ECO:0000313" key="9">
    <source>
        <dbReference type="EMBL" id="CUN27122.1"/>
    </source>
</evidence>
<dbReference type="InterPro" id="IPR036388">
    <property type="entry name" value="WH-like_DNA-bd_sf"/>
</dbReference>
<dbReference type="GO" id="GO:1900376">
    <property type="term" value="P:regulation of secondary metabolite biosynthetic process"/>
    <property type="evidence" value="ECO:0007669"/>
    <property type="project" value="TreeGrafter"/>
</dbReference>
<name>A0A173VIC6_EUBRA</name>
<keyword evidence="2" id="KW-0678">Repressor</keyword>
<protein>
    <submittedName>
        <fullName evidence="9">Ferric uptake regulation protein</fullName>
    </submittedName>
</protein>
<feature type="binding site" evidence="7">
    <location>
        <position position="135"/>
    </location>
    <ligand>
        <name>Zn(2+)</name>
        <dbReference type="ChEBI" id="CHEBI:29105"/>
    </ligand>
</feature>
<dbReference type="GeneID" id="42787986"/>
<feature type="binding site" evidence="7">
    <location>
        <position position="132"/>
    </location>
    <ligand>
        <name>Zn(2+)</name>
        <dbReference type="ChEBI" id="CHEBI:29105"/>
    </ligand>
</feature>